<dbReference type="RefSeq" id="WP_160796175.1">
    <property type="nucleotide sequence ID" value="NZ_CANMWR010000003.1"/>
</dbReference>
<dbReference type="EMBL" id="WRPA01000009">
    <property type="protein sequence ID" value="MXR69213.1"/>
    <property type="molecule type" value="Genomic_DNA"/>
</dbReference>
<feature type="transmembrane region" description="Helical" evidence="1">
    <location>
        <begin position="29"/>
        <end position="45"/>
    </location>
</feature>
<name>A0A6L7HYJ9_9GAMM</name>
<evidence type="ECO:0000313" key="2">
    <source>
        <dbReference type="EMBL" id="MXR69213.1"/>
    </source>
</evidence>
<evidence type="ECO:0000313" key="3">
    <source>
        <dbReference type="Proteomes" id="UP000474778"/>
    </source>
</evidence>
<feature type="transmembrane region" description="Helical" evidence="1">
    <location>
        <begin position="83"/>
        <end position="105"/>
    </location>
</feature>
<keyword evidence="3" id="KW-1185">Reference proteome</keyword>
<protein>
    <submittedName>
        <fullName evidence="2">Uncharacterized protein</fullName>
    </submittedName>
</protein>
<gene>
    <name evidence="2" type="ORF">GNT65_11075</name>
</gene>
<keyword evidence="1" id="KW-0472">Membrane</keyword>
<dbReference type="Proteomes" id="UP000474778">
    <property type="component" value="Unassembled WGS sequence"/>
</dbReference>
<evidence type="ECO:0000256" key="1">
    <source>
        <dbReference type="SAM" id="Phobius"/>
    </source>
</evidence>
<organism evidence="2 3">
    <name type="scientific">Shewanella insulae</name>
    <dbReference type="NCBI Taxonomy" id="2681496"/>
    <lineage>
        <taxon>Bacteria</taxon>
        <taxon>Pseudomonadati</taxon>
        <taxon>Pseudomonadota</taxon>
        <taxon>Gammaproteobacteria</taxon>
        <taxon>Alteromonadales</taxon>
        <taxon>Shewanellaceae</taxon>
        <taxon>Shewanella</taxon>
    </lineage>
</organism>
<comment type="caution">
    <text evidence="2">The sequence shown here is derived from an EMBL/GenBank/DDBJ whole genome shotgun (WGS) entry which is preliminary data.</text>
</comment>
<proteinExistence type="predicted"/>
<keyword evidence="1" id="KW-1133">Transmembrane helix</keyword>
<keyword evidence="1" id="KW-0812">Transmembrane</keyword>
<dbReference type="AlphaFoldDB" id="A0A6L7HYJ9"/>
<accession>A0A6L7HYJ9</accession>
<reference evidence="2 3" key="1">
    <citation type="submission" date="2019-12" db="EMBL/GenBank/DDBJ databases">
        <title>Shewanella insulae sp. nov., isolated from a tidal flat.</title>
        <authorList>
            <person name="Yoon J.-H."/>
        </authorList>
    </citation>
    <scope>NUCLEOTIDE SEQUENCE [LARGE SCALE GENOMIC DNA]</scope>
    <source>
        <strain evidence="2 3">JBTF-M18</strain>
    </source>
</reference>
<sequence length="127" mass="13953">MNKAIIATLLSAFVCPGSGHFYLKRYNAGTLISCLSLSGLAYLLYQAVNRAVTVSDQILSGELPLEFGAIYAAISQVTQGSEAFWIEAATWAFILGWLIGILDAYRQGRKLMRQEARQSQDHAEANH</sequence>